<comment type="catalytic activity">
    <reaction evidence="1 9">
        <text>adenosine 3',5'-bisphosphate + H2O = AMP + phosphate</text>
        <dbReference type="Rhea" id="RHEA:10040"/>
        <dbReference type="ChEBI" id="CHEBI:15377"/>
        <dbReference type="ChEBI" id="CHEBI:43474"/>
        <dbReference type="ChEBI" id="CHEBI:58343"/>
        <dbReference type="ChEBI" id="CHEBI:456215"/>
        <dbReference type="EC" id="3.1.3.7"/>
    </reaction>
</comment>
<dbReference type="EC" id="3.1.3.7" evidence="9"/>
<feature type="binding site" evidence="10">
    <location>
        <position position="211"/>
    </location>
    <ligand>
        <name>Mg(2+)</name>
        <dbReference type="ChEBI" id="CHEBI:18420"/>
        <label>1</label>
        <note>catalytic</note>
    </ligand>
</feature>
<keyword evidence="4 9" id="KW-0997">Cell inner membrane</keyword>
<feature type="binding site" evidence="9">
    <location>
        <position position="66"/>
    </location>
    <ligand>
        <name>Mg(2+)</name>
        <dbReference type="ChEBI" id="CHEBI:18420"/>
        <label>1</label>
    </ligand>
</feature>
<dbReference type="GO" id="GO:0050427">
    <property type="term" value="P:3'-phosphoadenosine 5'-phosphosulfate metabolic process"/>
    <property type="evidence" value="ECO:0007669"/>
    <property type="project" value="TreeGrafter"/>
</dbReference>
<feature type="binding site" evidence="10">
    <location>
        <position position="88"/>
    </location>
    <ligand>
        <name>Mg(2+)</name>
        <dbReference type="ChEBI" id="CHEBI:18420"/>
        <label>1</label>
        <note>catalytic</note>
    </ligand>
</feature>
<keyword evidence="5 9" id="KW-0479">Metal-binding</keyword>
<keyword evidence="3 9" id="KW-1003">Cell membrane</keyword>
<dbReference type="PANTHER" id="PTHR43028:SF5">
    <property type="entry name" value="3'(2'),5'-BISPHOSPHATE NUCLEOTIDASE 1"/>
    <property type="match status" value="1"/>
</dbReference>
<evidence type="ECO:0000256" key="2">
    <source>
        <dbReference type="ARBA" id="ARBA00005289"/>
    </source>
</evidence>
<feature type="binding site" evidence="9">
    <location>
        <position position="86"/>
    </location>
    <ligand>
        <name>Mg(2+)</name>
        <dbReference type="ChEBI" id="CHEBI:18420"/>
        <label>1</label>
    </ligand>
</feature>
<keyword evidence="6 9" id="KW-0378">Hydrolase</keyword>
<dbReference type="Pfam" id="PF00459">
    <property type="entry name" value="Inositol_P"/>
    <property type="match status" value="1"/>
</dbReference>
<dbReference type="GO" id="GO:0000287">
    <property type="term" value="F:magnesium ion binding"/>
    <property type="evidence" value="ECO:0007669"/>
    <property type="project" value="UniProtKB-UniRule"/>
</dbReference>
<keyword evidence="12" id="KW-1185">Reference proteome</keyword>
<dbReference type="PANTHER" id="PTHR43028">
    <property type="entry name" value="3'(2'),5'-BISPHOSPHATE NUCLEOTIDASE 1"/>
    <property type="match status" value="1"/>
</dbReference>
<evidence type="ECO:0000256" key="10">
    <source>
        <dbReference type="PIRSR" id="PIRSR600760-2"/>
    </source>
</evidence>
<feature type="binding site" evidence="9">
    <location>
        <position position="211"/>
    </location>
    <ligand>
        <name>Mg(2+)</name>
        <dbReference type="ChEBI" id="CHEBI:18420"/>
        <label>2</label>
    </ligand>
</feature>
<dbReference type="PRINTS" id="PR00377">
    <property type="entry name" value="IMPHPHTASES"/>
</dbReference>
<dbReference type="FunFam" id="3.30.540.10:FF:000007">
    <property type="entry name" value="3'(2'),5'-bisphosphate nucleotidase CysQ"/>
    <property type="match status" value="1"/>
</dbReference>
<dbReference type="Gene3D" id="3.30.540.10">
    <property type="entry name" value="Fructose-1,6-Bisphosphatase, subunit A, domain 1"/>
    <property type="match status" value="1"/>
</dbReference>
<dbReference type="PROSITE" id="PS00629">
    <property type="entry name" value="IMP_1"/>
    <property type="match status" value="1"/>
</dbReference>
<evidence type="ECO:0000256" key="1">
    <source>
        <dbReference type="ARBA" id="ARBA00001625"/>
    </source>
</evidence>
<dbReference type="GO" id="GO:0008441">
    <property type="term" value="F:3'(2'),5'-bisphosphate nucleotidase activity"/>
    <property type="evidence" value="ECO:0007669"/>
    <property type="project" value="UniProtKB-UniRule"/>
</dbReference>
<evidence type="ECO:0000256" key="3">
    <source>
        <dbReference type="ARBA" id="ARBA00022475"/>
    </source>
</evidence>
<evidence type="ECO:0000256" key="8">
    <source>
        <dbReference type="ARBA" id="ARBA00023136"/>
    </source>
</evidence>
<dbReference type="PROSITE" id="PS00630">
    <property type="entry name" value="IMP_2"/>
    <property type="match status" value="1"/>
</dbReference>
<evidence type="ECO:0000313" key="11">
    <source>
        <dbReference type="EMBL" id="TDR17527.1"/>
    </source>
</evidence>
<dbReference type="HAMAP" id="MF_02095">
    <property type="entry name" value="CysQ"/>
    <property type="match status" value="1"/>
</dbReference>
<dbReference type="GO" id="GO:0005886">
    <property type="term" value="C:plasma membrane"/>
    <property type="evidence" value="ECO:0007669"/>
    <property type="project" value="UniProtKB-SubCell"/>
</dbReference>
<comment type="cofactor">
    <cofactor evidence="9 10">
        <name>Mg(2+)</name>
        <dbReference type="ChEBI" id="CHEBI:18420"/>
    </cofactor>
</comment>
<comment type="function">
    <text evidence="9">Converts adenosine-3',5'-bisphosphate (PAP) to AMP.</text>
</comment>
<gene>
    <name evidence="9" type="primary">cysQ</name>
    <name evidence="11" type="ORF">C8D91_2586</name>
</gene>
<dbReference type="RefSeq" id="WP_099018891.1">
    <property type="nucleotide sequence ID" value="NZ_NIHB01000002.1"/>
</dbReference>
<dbReference type="InterPro" id="IPR050725">
    <property type="entry name" value="CysQ/Inositol_MonoPase"/>
</dbReference>
<feature type="binding site" evidence="10">
    <location>
        <position position="89"/>
    </location>
    <ligand>
        <name>Mg(2+)</name>
        <dbReference type="ChEBI" id="CHEBI:18420"/>
        <label>1</label>
        <note>catalytic</note>
    </ligand>
</feature>
<keyword evidence="8 9" id="KW-0472">Membrane</keyword>
<evidence type="ECO:0000256" key="9">
    <source>
        <dbReference type="HAMAP-Rule" id="MF_02095"/>
    </source>
</evidence>
<protein>
    <recommendedName>
        <fullName evidence="9">3'(2'),5'-bisphosphate nucleotidase CysQ</fullName>
        <ecNumber evidence="9">3.1.3.7</ecNumber>
    </recommendedName>
    <alternativeName>
        <fullName evidence="9">3'(2'),5-bisphosphonucleoside 3'(2')-phosphohydrolase</fullName>
    </alternativeName>
    <alternativeName>
        <fullName evidence="9">3'-phosphoadenosine 5'-phosphate phosphatase</fullName>
        <shortName evidence="9">PAP phosphatase</shortName>
    </alternativeName>
</protein>
<dbReference type="Gene3D" id="3.40.190.80">
    <property type="match status" value="1"/>
</dbReference>
<feature type="binding site" evidence="9">
    <location>
        <begin position="88"/>
        <end position="91"/>
    </location>
    <ligand>
        <name>substrate</name>
    </ligand>
</feature>
<accession>A0A4R6XJD1</accession>
<proteinExistence type="inferred from homology"/>
<dbReference type="InterPro" id="IPR020583">
    <property type="entry name" value="Inositol_monoP_metal-BS"/>
</dbReference>
<feature type="binding site" evidence="9">
    <location>
        <position position="89"/>
    </location>
    <ligand>
        <name>Mg(2+)</name>
        <dbReference type="ChEBI" id="CHEBI:18420"/>
        <label>2</label>
    </ligand>
</feature>
<evidence type="ECO:0000256" key="4">
    <source>
        <dbReference type="ARBA" id="ARBA00022519"/>
    </source>
</evidence>
<dbReference type="InterPro" id="IPR020550">
    <property type="entry name" value="Inositol_monophosphatase_CS"/>
</dbReference>
<sequence length="260" mass="28510">MNKLLKDIELLAIEAGDAILKIYESGDFGVDHKSDDSPLTKADLAAHNVIVAGLDKLTPEIPVLSEESASIPFEERQAWTKYWLVDPLDGTKEFIKKNGEFTVNIALIEQGKSILSVVYVPVSGVNYSAAVGVGVFKKAEGKRSSIMVKKNSRFKPTVVGSRSHMSDEVKDYLGRLGQHELVSMGSSLKFCLVAEGKADLYPRLGLTSEWDTAAAQCIVEQAGGHVVTMDGKPLIYNTKESLLNPHFMVFGDKSRHWVDI</sequence>
<dbReference type="OrthoDB" id="9785695at2"/>
<dbReference type="InterPro" id="IPR000760">
    <property type="entry name" value="Inositol_monophosphatase-like"/>
</dbReference>
<feature type="binding site" evidence="10">
    <location>
        <position position="66"/>
    </location>
    <ligand>
        <name>Mg(2+)</name>
        <dbReference type="ChEBI" id="CHEBI:18420"/>
        <label>1</label>
        <note>catalytic</note>
    </ligand>
</feature>
<evidence type="ECO:0000256" key="7">
    <source>
        <dbReference type="ARBA" id="ARBA00022842"/>
    </source>
</evidence>
<reference evidence="11 12" key="1">
    <citation type="submission" date="2019-03" db="EMBL/GenBank/DDBJ databases">
        <title>Genomic Encyclopedia of Type Strains, Phase IV (KMG-IV): sequencing the most valuable type-strain genomes for metagenomic binning, comparative biology and taxonomic classification.</title>
        <authorList>
            <person name="Goeker M."/>
        </authorList>
    </citation>
    <scope>NUCLEOTIDE SEQUENCE [LARGE SCALE GENOMIC DNA]</scope>
    <source>
        <strain evidence="11 12">DSM 25488</strain>
    </source>
</reference>
<dbReference type="Proteomes" id="UP000295724">
    <property type="component" value="Unassembled WGS sequence"/>
</dbReference>
<dbReference type="GO" id="GO:0000103">
    <property type="term" value="P:sulfate assimilation"/>
    <property type="evidence" value="ECO:0007669"/>
    <property type="project" value="TreeGrafter"/>
</dbReference>
<name>A0A4R6XJD1_9GAMM</name>
<dbReference type="SUPFAM" id="SSF56655">
    <property type="entry name" value="Carbohydrate phosphatase"/>
    <property type="match status" value="1"/>
</dbReference>
<comment type="subcellular location">
    <subcellularLocation>
        <location evidence="9">Cell inner membrane</location>
        <topology evidence="9">Peripheral membrane protein</topology>
        <orientation evidence="9">Cytoplasmic side</orientation>
    </subcellularLocation>
</comment>
<evidence type="ECO:0000256" key="6">
    <source>
        <dbReference type="ARBA" id="ARBA00022801"/>
    </source>
</evidence>
<feature type="binding site" evidence="9">
    <location>
        <position position="66"/>
    </location>
    <ligand>
        <name>substrate</name>
    </ligand>
</feature>
<keyword evidence="7 9" id="KW-0460">Magnesium</keyword>
<feature type="binding site" evidence="9">
    <location>
        <position position="88"/>
    </location>
    <ligand>
        <name>Mg(2+)</name>
        <dbReference type="ChEBI" id="CHEBI:18420"/>
        <label>1</label>
    </ligand>
</feature>
<dbReference type="NCBIfam" id="TIGR01331">
    <property type="entry name" value="bisphos_cysQ"/>
    <property type="match status" value="1"/>
</dbReference>
<feature type="binding site" evidence="9">
    <location>
        <position position="211"/>
    </location>
    <ligand>
        <name>substrate</name>
    </ligand>
</feature>
<dbReference type="AlphaFoldDB" id="A0A4R6XJD1"/>
<feature type="binding site" evidence="10">
    <location>
        <position position="86"/>
    </location>
    <ligand>
        <name>Mg(2+)</name>
        <dbReference type="ChEBI" id="CHEBI:18420"/>
        <label>1</label>
        <note>catalytic</note>
    </ligand>
</feature>
<dbReference type="CDD" id="cd01638">
    <property type="entry name" value="CysQ"/>
    <property type="match status" value="1"/>
</dbReference>
<organism evidence="11 12">
    <name type="scientific">Marinicella litoralis</name>
    <dbReference type="NCBI Taxonomy" id="644220"/>
    <lineage>
        <taxon>Bacteria</taxon>
        <taxon>Pseudomonadati</taxon>
        <taxon>Pseudomonadota</taxon>
        <taxon>Gammaproteobacteria</taxon>
        <taxon>Lysobacterales</taxon>
        <taxon>Marinicellaceae</taxon>
        <taxon>Marinicella</taxon>
    </lineage>
</organism>
<dbReference type="GO" id="GO:0046854">
    <property type="term" value="P:phosphatidylinositol phosphate biosynthetic process"/>
    <property type="evidence" value="ECO:0007669"/>
    <property type="project" value="InterPro"/>
</dbReference>
<comment type="similarity">
    <text evidence="2 9">Belongs to the inositol monophosphatase superfamily. CysQ family.</text>
</comment>
<dbReference type="InterPro" id="IPR006240">
    <property type="entry name" value="CysQ"/>
</dbReference>
<comment type="caution">
    <text evidence="11">The sequence shown here is derived from an EMBL/GenBank/DDBJ whole genome shotgun (WGS) entry which is preliminary data.</text>
</comment>
<dbReference type="FunFam" id="3.40.190.80:FF:000005">
    <property type="entry name" value="3'(2'),5'-bisphosphate nucleotidase CysQ"/>
    <property type="match status" value="1"/>
</dbReference>
<evidence type="ECO:0000256" key="5">
    <source>
        <dbReference type="ARBA" id="ARBA00022723"/>
    </source>
</evidence>
<evidence type="ECO:0000313" key="12">
    <source>
        <dbReference type="Proteomes" id="UP000295724"/>
    </source>
</evidence>
<feature type="binding site" evidence="9">
    <location>
        <position position="86"/>
    </location>
    <ligand>
        <name>Mg(2+)</name>
        <dbReference type="ChEBI" id="CHEBI:18420"/>
        <label>2</label>
    </ligand>
</feature>
<dbReference type="EMBL" id="SNZB01000006">
    <property type="protein sequence ID" value="TDR17527.1"/>
    <property type="molecule type" value="Genomic_DNA"/>
</dbReference>